<protein>
    <submittedName>
        <fullName evidence="7">Putative UPF0515 protein C19orf66-like</fullName>
    </submittedName>
</protein>
<dbReference type="GO" id="GO:0036464">
    <property type="term" value="C:cytoplasmic ribonucleoprotein granule"/>
    <property type="evidence" value="ECO:0007669"/>
    <property type="project" value="UniProtKB-SubCell"/>
</dbReference>
<evidence type="ECO:0000256" key="6">
    <source>
        <dbReference type="ARBA" id="ARBA00023242"/>
    </source>
</evidence>
<keyword evidence="6" id="KW-0539">Nucleus</keyword>
<name>A0A2G8LH43_STIJA</name>
<dbReference type="GO" id="GO:0045087">
    <property type="term" value="P:innate immune response"/>
    <property type="evidence" value="ECO:0007669"/>
    <property type="project" value="TreeGrafter"/>
</dbReference>
<dbReference type="GO" id="GO:0043022">
    <property type="term" value="F:ribosome binding"/>
    <property type="evidence" value="ECO:0007669"/>
    <property type="project" value="TreeGrafter"/>
</dbReference>
<dbReference type="EMBL" id="MRZV01000079">
    <property type="protein sequence ID" value="PIK59566.1"/>
    <property type="molecule type" value="Genomic_DNA"/>
</dbReference>
<dbReference type="OrthoDB" id="9423182at2759"/>
<dbReference type="GO" id="GO:0075523">
    <property type="term" value="P:viral translational frameshifting"/>
    <property type="evidence" value="ECO:0007669"/>
    <property type="project" value="TreeGrafter"/>
</dbReference>
<dbReference type="Pfam" id="PF15135">
    <property type="entry name" value="UPF0515"/>
    <property type="match status" value="1"/>
</dbReference>
<keyword evidence="8" id="KW-1185">Reference proteome</keyword>
<proteinExistence type="inferred from homology"/>
<evidence type="ECO:0000256" key="5">
    <source>
        <dbReference type="ARBA" id="ARBA00022884"/>
    </source>
</evidence>
<gene>
    <name evidence="7" type="ORF">BSL78_03484</name>
</gene>
<dbReference type="GO" id="GO:1990825">
    <property type="term" value="F:sequence-specific mRNA binding"/>
    <property type="evidence" value="ECO:0007669"/>
    <property type="project" value="TreeGrafter"/>
</dbReference>
<dbReference type="AlphaFoldDB" id="A0A2G8LH43"/>
<evidence type="ECO:0000256" key="4">
    <source>
        <dbReference type="ARBA" id="ARBA00022490"/>
    </source>
</evidence>
<comment type="similarity">
    <text evidence="3">Belongs to the SHFL family.</text>
</comment>
<comment type="caution">
    <text evidence="7">The sequence shown here is derived from an EMBL/GenBank/DDBJ whole genome shotgun (WGS) entry which is preliminary data.</text>
</comment>
<dbReference type="Proteomes" id="UP000230750">
    <property type="component" value="Unassembled WGS sequence"/>
</dbReference>
<keyword evidence="5" id="KW-0694">RNA-binding</keyword>
<organism evidence="7 8">
    <name type="scientific">Stichopus japonicus</name>
    <name type="common">Sea cucumber</name>
    <dbReference type="NCBI Taxonomy" id="307972"/>
    <lineage>
        <taxon>Eukaryota</taxon>
        <taxon>Metazoa</taxon>
        <taxon>Echinodermata</taxon>
        <taxon>Eleutherozoa</taxon>
        <taxon>Echinozoa</taxon>
        <taxon>Holothuroidea</taxon>
        <taxon>Aspidochirotacea</taxon>
        <taxon>Aspidochirotida</taxon>
        <taxon>Stichopodidae</taxon>
        <taxon>Apostichopus</taxon>
    </lineage>
</organism>
<evidence type="ECO:0000256" key="1">
    <source>
        <dbReference type="ARBA" id="ARBA00004123"/>
    </source>
</evidence>
<dbReference type="PANTHER" id="PTHR16135:SF2">
    <property type="entry name" value="SHIFTLESS ANTIVIRAL INHIBITOR OF RIBOSOMAL FRAMESHIFTING PROTEIN"/>
    <property type="match status" value="1"/>
</dbReference>
<comment type="subcellular location">
    <subcellularLocation>
        <location evidence="2">Cytoplasm</location>
        <location evidence="2">Cytoplasmic ribonucleoprotein granule</location>
    </subcellularLocation>
    <subcellularLocation>
        <location evidence="1">Nucleus</location>
    </subcellularLocation>
</comment>
<accession>A0A2G8LH43</accession>
<keyword evidence="4" id="KW-0963">Cytoplasm</keyword>
<dbReference type="PANTHER" id="PTHR16135">
    <property type="entry name" value="REPRESSOR OF YIELD OF DENV PROTEIN"/>
    <property type="match status" value="1"/>
</dbReference>
<evidence type="ECO:0000256" key="3">
    <source>
        <dbReference type="ARBA" id="ARBA00005469"/>
    </source>
</evidence>
<dbReference type="GO" id="GO:0005634">
    <property type="term" value="C:nucleus"/>
    <property type="evidence" value="ECO:0007669"/>
    <property type="project" value="UniProtKB-SubCell"/>
</dbReference>
<reference evidence="7 8" key="1">
    <citation type="journal article" date="2017" name="PLoS Biol.">
        <title>The sea cucumber genome provides insights into morphological evolution and visceral regeneration.</title>
        <authorList>
            <person name="Zhang X."/>
            <person name="Sun L."/>
            <person name="Yuan J."/>
            <person name="Sun Y."/>
            <person name="Gao Y."/>
            <person name="Zhang L."/>
            <person name="Li S."/>
            <person name="Dai H."/>
            <person name="Hamel J.F."/>
            <person name="Liu C."/>
            <person name="Yu Y."/>
            <person name="Liu S."/>
            <person name="Lin W."/>
            <person name="Guo K."/>
            <person name="Jin S."/>
            <person name="Xu P."/>
            <person name="Storey K.B."/>
            <person name="Huan P."/>
            <person name="Zhang T."/>
            <person name="Zhou Y."/>
            <person name="Zhang J."/>
            <person name="Lin C."/>
            <person name="Li X."/>
            <person name="Xing L."/>
            <person name="Huo D."/>
            <person name="Sun M."/>
            <person name="Wang L."/>
            <person name="Mercier A."/>
            <person name="Li F."/>
            <person name="Yang H."/>
            <person name="Xiang J."/>
        </authorList>
    </citation>
    <scope>NUCLEOTIDE SEQUENCE [LARGE SCALE GENOMIC DNA]</scope>
    <source>
        <strain evidence="7">Shaxun</strain>
        <tissue evidence="7">Muscle</tissue>
    </source>
</reference>
<sequence length="275" mass="31085">MDQNLTLLIAEENLLQRFHTDDIAANNRRIHAICRAVENEENDAVDITFEIHENGTVRCSFRGTLERINRARSLLEYKLTGGRQHDMDPIEGLVPLNVANLQQLDRELSELRQFGCHSCNRSWWKKVFTYKPVSHCPNCSVCYNCVPRGQERGWGRYVCQRCGNTFSGFAVAGTPAPCFRCGNERHDIHTAHTDTTSALKWDVTVQCFTERIGPRPQFNDHGHHRYTHACAACDNGRIRPCPARSVLVFSDPHECAGSTASTFMTQASDAGIYND</sequence>
<evidence type="ECO:0000313" key="7">
    <source>
        <dbReference type="EMBL" id="PIK59566.1"/>
    </source>
</evidence>
<evidence type="ECO:0000313" key="8">
    <source>
        <dbReference type="Proteomes" id="UP000230750"/>
    </source>
</evidence>
<evidence type="ECO:0000256" key="2">
    <source>
        <dbReference type="ARBA" id="ARBA00004331"/>
    </source>
</evidence>
<dbReference type="InterPro" id="IPR026795">
    <property type="entry name" value="SHFL"/>
</dbReference>